<name>A0ABS8CXS6_9FIRM</name>
<reference evidence="1 2" key="1">
    <citation type="submission" date="2021-10" db="EMBL/GenBank/DDBJ databases">
        <title>Collection of gut derived symbiotic bacterial strains cultured from healthy donors.</title>
        <authorList>
            <person name="Lin H."/>
            <person name="Littmann E."/>
            <person name="Claire K."/>
            <person name="Pamer E."/>
        </authorList>
    </citation>
    <scope>NUCLEOTIDE SEQUENCE [LARGE SCALE GENOMIC DNA]</scope>
    <source>
        <strain evidence="1 2">MSK.17.68</strain>
    </source>
</reference>
<organism evidence="1 2">
    <name type="scientific">Intestinibacter bartlettii</name>
    <dbReference type="NCBI Taxonomy" id="261299"/>
    <lineage>
        <taxon>Bacteria</taxon>
        <taxon>Bacillati</taxon>
        <taxon>Bacillota</taxon>
        <taxon>Clostridia</taxon>
        <taxon>Peptostreptococcales</taxon>
        <taxon>Peptostreptococcaceae</taxon>
        <taxon>Intestinibacter</taxon>
    </lineage>
</organism>
<dbReference type="EMBL" id="JAJBMB010000007">
    <property type="protein sequence ID" value="MCB5446246.1"/>
    <property type="molecule type" value="Genomic_DNA"/>
</dbReference>
<protein>
    <submittedName>
        <fullName evidence="1">Uncharacterized protein</fullName>
    </submittedName>
</protein>
<gene>
    <name evidence="1" type="ORF">LIP50_08540</name>
</gene>
<proteinExistence type="predicted"/>
<evidence type="ECO:0000313" key="1">
    <source>
        <dbReference type="EMBL" id="MCB5446246.1"/>
    </source>
</evidence>
<keyword evidence="2" id="KW-1185">Reference proteome</keyword>
<dbReference type="Proteomes" id="UP001299409">
    <property type="component" value="Unassembled WGS sequence"/>
</dbReference>
<evidence type="ECO:0000313" key="2">
    <source>
        <dbReference type="Proteomes" id="UP001299409"/>
    </source>
</evidence>
<sequence>MKIRVELTEDLTRYGEGLVVGIKGYAIGAKGIWSRNNDNFTTVIFDNSKQLDVLWKGLKIIDEDYLKEVEMKKAEEKIKLKNAHDIVITYGPNGGFKHLSFEYDKGSTSIGFKSQAQYYIDIFKEYNLEIKSVKEKSSAQKKEEKELDSAKNIVLIKNKNGGVKELNYDYISPKGEILNKSIKRKETIERKLKLLNALGKNVKVK</sequence>
<accession>A0ABS8CXS6</accession>
<comment type="caution">
    <text evidence="1">The sequence shown here is derived from an EMBL/GenBank/DDBJ whole genome shotgun (WGS) entry which is preliminary data.</text>
</comment>
<dbReference type="RefSeq" id="WP_226924240.1">
    <property type="nucleotide sequence ID" value="NZ_BAABXU010000001.1"/>
</dbReference>